<dbReference type="InterPro" id="IPR036388">
    <property type="entry name" value="WH-like_DNA-bd_sf"/>
</dbReference>
<protein>
    <recommendedName>
        <fullName evidence="3">Putative host cell surface-exposed lipoprotein Ltp-like HTH region domain-containing protein</fullName>
    </recommendedName>
</protein>
<dbReference type="EMBL" id="BJUB01000002">
    <property type="protein sequence ID" value="GEK20389.1"/>
    <property type="molecule type" value="Genomic_DNA"/>
</dbReference>
<sequence length="275" mass="28557">MPARFNPAPGWPAAPDGWTPEPGWRPDPSWPAAPHGWQLWIDDATAAPTEPVGLSHGAAPSVVAASGLQRPWFKKKRFIIPIGLVVLSIVIGSLNGGDEPASESTGPVAAGAVEQTAPEGPSAEELAAEEEADRVAAEQKAAEDAAEAEADRVAAEQEAAAAAAAEAAKGTVSQQNAYRSAESYLSFTAFSRAGLLGQLTSEYGAGFPAADAEFAVARLEAEGGVDWNAEAVEAAKSYLEFTSFSRQGLLDQLTSEYGAQFTPEQAEYGVSQTGL</sequence>
<dbReference type="Proteomes" id="UP000321118">
    <property type="component" value="Unassembled WGS sequence"/>
</dbReference>
<accession>A0A510V0K6</accession>
<dbReference type="AlphaFoldDB" id="A0A510V0K6"/>
<feature type="domain" description="Putative host cell surface-exposed lipoprotein Ltp-like HTH region" evidence="3">
    <location>
        <begin position="226"/>
        <end position="271"/>
    </location>
</feature>
<reference evidence="4 5" key="1">
    <citation type="submission" date="2019-07" db="EMBL/GenBank/DDBJ databases">
        <title>Whole genome shotgun sequence of Cellulomonas xylanilytica NBRC 101102.</title>
        <authorList>
            <person name="Hosoyama A."/>
            <person name="Uohara A."/>
            <person name="Ohji S."/>
            <person name="Ichikawa N."/>
        </authorList>
    </citation>
    <scope>NUCLEOTIDE SEQUENCE [LARGE SCALE GENOMIC DNA]</scope>
    <source>
        <strain evidence="4 5">NBRC 101102</strain>
    </source>
</reference>
<feature type="domain" description="Putative host cell surface-exposed lipoprotein Ltp-like HTH region" evidence="3">
    <location>
        <begin position="174"/>
        <end position="218"/>
    </location>
</feature>
<name>A0A510V0K6_9CELL</name>
<proteinExistence type="predicted"/>
<dbReference type="RefSeq" id="WP_146925868.1">
    <property type="nucleotide sequence ID" value="NZ_BJUB01000002.1"/>
</dbReference>
<evidence type="ECO:0000259" key="3">
    <source>
        <dbReference type="Pfam" id="PF07553"/>
    </source>
</evidence>
<dbReference type="OrthoDB" id="2004788at2"/>
<dbReference type="Gene3D" id="1.10.10.10">
    <property type="entry name" value="Winged helix-like DNA-binding domain superfamily/Winged helix DNA-binding domain"/>
    <property type="match status" value="2"/>
</dbReference>
<keyword evidence="1" id="KW-0175">Coiled coil</keyword>
<evidence type="ECO:0000313" key="4">
    <source>
        <dbReference type="EMBL" id="GEK20389.1"/>
    </source>
</evidence>
<feature type="region of interest" description="Disordered" evidence="2">
    <location>
        <begin position="97"/>
        <end position="123"/>
    </location>
</feature>
<gene>
    <name evidence="4" type="ORF">CXY01_09090</name>
</gene>
<comment type="caution">
    <text evidence="4">The sequence shown here is derived from an EMBL/GenBank/DDBJ whole genome shotgun (WGS) entry which is preliminary data.</text>
</comment>
<evidence type="ECO:0000256" key="2">
    <source>
        <dbReference type="SAM" id="MobiDB-lite"/>
    </source>
</evidence>
<feature type="compositionally biased region" description="Low complexity" evidence="2">
    <location>
        <begin position="7"/>
        <end position="20"/>
    </location>
</feature>
<dbReference type="Pfam" id="PF07553">
    <property type="entry name" value="Lipoprotein_Ltp"/>
    <property type="match status" value="2"/>
</dbReference>
<feature type="region of interest" description="Disordered" evidence="2">
    <location>
        <begin position="1"/>
        <end position="35"/>
    </location>
</feature>
<organism evidence="4 5">
    <name type="scientific">Cellulomonas xylanilytica</name>
    <dbReference type="NCBI Taxonomy" id="233583"/>
    <lineage>
        <taxon>Bacteria</taxon>
        <taxon>Bacillati</taxon>
        <taxon>Actinomycetota</taxon>
        <taxon>Actinomycetes</taxon>
        <taxon>Micrococcales</taxon>
        <taxon>Cellulomonadaceae</taxon>
        <taxon>Cellulomonas</taxon>
    </lineage>
</organism>
<evidence type="ECO:0000256" key="1">
    <source>
        <dbReference type="SAM" id="Coils"/>
    </source>
</evidence>
<evidence type="ECO:0000313" key="5">
    <source>
        <dbReference type="Proteomes" id="UP000321118"/>
    </source>
</evidence>
<dbReference type="InterPro" id="IPR011434">
    <property type="entry name" value="Ltp-like_HTH"/>
</dbReference>
<keyword evidence="5" id="KW-1185">Reference proteome</keyword>
<feature type="coiled-coil region" evidence="1">
    <location>
        <begin position="136"/>
        <end position="165"/>
    </location>
</feature>